<dbReference type="InterPro" id="IPR002347">
    <property type="entry name" value="SDR_fam"/>
</dbReference>
<dbReference type="PANTHER" id="PTHR42760">
    <property type="entry name" value="SHORT-CHAIN DEHYDROGENASES/REDUCTASES FAMILY MEMBER"/>
    <property type="match status" value="1"/>
</dbReference>
<evidence type="ECO:0000313" key="3">
    <source>
        <dbReference type="Proteomes" id="UP000635316"/>
    </source>
</evidence>
<proteinExistence type="inferred from homology"/>
<dbReference type="CDD" id="cd05233">
    <property type="entry name" value="SDR_c"/>
    <property type="match status" value="1"/>
</dbReference>
<accession>A0ABS1E9W7</accession>
<dbReference type="PANTHER" id="PTHR42760:SF135">
    <property type="entry name" value="BLL7886 PROTEIN"/>
    <property type="match status" value="1"/>
</dbReference>
<organism evidence="2 3">
    <name type="scientific">Advenella mandrilli</name>
    <dbReference type="NCBI Taxonomy" id="2800330"/>
    <lineage>
        <taxon>Bacteria</taxon>
        <taxon>Pseudomonadati</taxon>
        <taxon>Pseudomonadota</taxon>
        <taxon>Betaproteobacteria</taxon>
        <taxon>Burkholderiales</taxon>
        <taxon>Alcaligenaceae</taxon>
    </lineage>
</organism>
<dbReference type="PRINTS" id="PR00081">
    <property type="entry name" value="GDHRDH"/>
</dbReference>
<dbReference type="Gene3D" id="3.40.50.720">
    <property type="entry name" value="NAD(P)-binding Rossmann-like Domain"/>
    <property type="match status" value="1"/>
</dbReference>
<dbReference type="Pfam" id="PF13561">
    <property type="entry name" value="adh_short_C2"/>
    <property type="match status" value="1"/>
</dbReference>
<evidence type="ECO:0000256" key="1">
    <source>
        <dbReference type="ARBA" id="ARBA00006484"/>
    </source>
</evidence>
<comment type="similarity">
    <text evidence="1">Belongs to the short-chain dehydrogenases/reductases (SDR) family.</text>
</comment>
<keyword evidence="3" id="KW-1185">Reference proteome</keyword>
<protein>
    <submittedName>
        <fullName evidence="2">SDR family oxidoreductase</fullName>
    </submittedName>
</protein>
<dbReference type="SUPFAM" id="SSF51735">
    <property type="entry name" value="NAD(P)-binding Rossmann-fold domains"/>
    <property type="match status" value="1"/>
</dbReference>
<comment type="caution">
    <text evidence="2">The sequence shown here is derived from an EMBL/GenBank/DDBJ whole genome shotgun (WGS) entry which is preliminary data.</text>
</comment>
<dbReference type="EMBL" id="JAENGP010000001">
    <property type="protein sequence ID" value="MBK1779688.1"/>
    <property type="molecule type" value="Genomic_DNA"/>
</dbReference>
<name>A0ABS1E9W7_9BURK</name>
<reference evidence="2 3" key="1">
    <citation type="submission" date="2020-12" db="EMBL/GenBank/DDBJ databases">
        <authorList>
            <person name="Lu T."/>
            <person name="Wang Q."/>
            <person name="Han X."/>
        </authorList>
    </citation>
    <scope>NUCLEOTIDE SEQUENCE [LARGE SCALE GENOMIC DNA]</scope>
    <source>
        <strain evidence="2 3">WQ 585</strain>
    </source>
</reference>
<dbReference type="InterPro" id="IPR036291">
    <property type="entry name" value="NAD(P)-bd_dom_sf"/>
</dbReference>
<dbReference type="PRINTS" id="PR00080">
    <property type="entry name" value="SDRFAMILY"/>
</dbReference>
<dbReference type="RefSeq" id="WP_200232688.1">
    <property type="nucleotide sequence ID" value="NZ_JAENGP010000001.1"/>
</dbReference>
<sequence>MNTTEKNAAIPENFTGQLLKGKSAIVTGCAAEVGIGRAVAILLAAHGAKVAVVDIDGERAIELARSLGPEHLGIQCDITKESDCKTVADKTQNAFGAVDVLVNNAGIFAKKPFLDISIEEFDRIMHINAHGTFLMTRAVLPMMLAQGRGNMIFVSSTAAQRGGGVYGSSHYIASKGAMSAFALGIAREYGAQGIRSNVLAPNLIKTDSVLDMSSEQRVAIEKNVPLQRSGSIWDVAGSALFLASDLSAYITGATVDINGGFHIR</sequence>
<dbReference type="Proteomes" id="UP000635316">
    <property type="component" value="Unassembled WGS sequence"/>
</dbReference>
<evidence type="ECO:0000313" key="2">
    <source>
        <dbReference type="EMBL" id="MBK1779688.1"/>
    </source>
</evidence>
<gene>
    <name evidence="2" type="ORF">JHL22_00480</name>
</gene>